<organism evidence="3 4">
    <name type="scientific">Atractosteus spatula</name>
    <name type="common">Alligator gar</name>
    <name type="synonym">Lepisosteus spatula</name>
    <dbReference type="NCBI Taxonomy" id="7917"/>
    <lineage>
        <taxon>Eukaryota</taxon>
        <taxon>Metazoa</taxon>
        <taxon>Chordata</taxon>
        <taxon>Craniata</taxon>
        <taxon>Vertebrata</taxon>
        <taxon>Euteleostomi</taxon>
        <taxon>Actinopterygii</taxon>
        <taxon>Neopterygii</taxon>
        <taxon>Holostei</taxon>
        <taxon>Semionotiformes</taxon>
        <taxon>Lepisosteidae</taxon>
        <taxon>Atractosteus</taxon>
    </lineage>
</organism>
<keyword evidence="4" id="KW-1185">Reference proteome</keyword>
<dbReference type="GO" id="GO:0016874">
    <property type="term" value="F:ligase activity"/>
    <property type="evidence" value="ECO:0007669"/>
    <property type="project" value="UniProtKB-KW"/>
</dbReference>
<dbReference type="Pfam" id="PF13765">
    <property type="entry name" value="PRY"/>
    <property type="match status" value="1"/>
</dbReference>
<dbReference type="InterPro" id="IPR050143">
    <property type="entry name" value="TRIM/RBCC"/>
</dbReference>
<dbReference type="Proteomes" id="UP000736164">
    <property type="component" value="Unassembled WGS sequence"/>
</dbReference>
<sequence length="290" mass="32388">MSTETSSWAALGCEEKLNFLCYTGDFFPGPSGWMVALCVAAAVAVAASALLVIQWRRMDSIPERIFSCFSYLSSINFKLSLNSSSIPHLPFPSPSGEVTLDPDTAHGGLVLSRDGLGMRLDRWIVSQSSLSEEGRRVSLGKQMDHFANPRRFNSQPCVLARQGFTSGRHYWEVEGNEDWRIGVSRESAQRTRGFKFTPQEGYWGLGCYSSCLIALTDPVTPLHCSLQPRRVGVCVDIEERQVSFYSVETRTHIYTFTDMVFKQGAKMCPFFWTIDKQNELVLLPPVSGGD</sequence>
<dbReference type="InterPro" id="IPR003879">
    <property type="entry name" value="Butyrophylin_SPRY"/>
</dbReference>
<dbReference type="Pfam" id="PF00622">
    <property type="entry name" value="SPRY"/>
    <property type="match status" value="1"/>
</dbReference>
<dbReference type="EMBL" id="JAAWVO010019617">
    <property type="protein sequence ID" value="MBN3315105.1"/>
    <property type="molecule type" value="Genomic_DNA"/>
</dbReference>
<proteinExistence type="predicted"/>
<accession>A0A8J7NN88</accession>
<dbReference type="CDD" id="cd13733">
    <property type="entry name" value="SPRY_PRY_C-I_1"/>
    <property type="match status" value="1"/>
</dbReference>
<feature type="non-terminal residue" evidence="3">
    <location>
        <position position="1"/>
    </location>
</feature>
<evidence type="ECO:0000256" key="1">
    <source>
        <dbReference type="SAM" id="Phobius"/>
    </source>
</evidence>
<feature type="non-terminal residue" evidence="3">
    <location>
        <position position="290"/>
    </location>
</feature>
<evidence type="ECO:0000313" key="4">
    <source>
        <dbReference type="Proteomes" id="UP000736164"/>
    </source>
</evidence>
<dbReference type="InterPro" id="IPR001870">
    <property type="entry name" value="B30.2/SPRY"/>
</dbReference>
<reference evidence="3" key="1">
    <citation type="journal article" date="2021" name="Cell">
        <title>Tracing the genetic footprints of vertebrate landing in non-teleost ray-finned fishes.</title>
        <authorList>
            <person name="Bi X."/>
            <person name="Wang K."/>
            <person name="Yang L."/>
            <person name="Pan H."/>
            <person name="Jiang H."/>
            <person name="Wei Q."/>
            <person name="Fang M."/>
            <person name="Yu H."/>
            <person name="Zhu C."/>
            <person name="Cai Y."/>
            <person name="He Y."/>
            <person name="Gan X."/>
            <person name="Zeng H."/>
            <person name="Yu D."/>
            <person name="Zhu Y."/>
            <person name="Jiang H."/>
            <person name="Qiu Q."/>
            <person name="Yang H."/>
            <person name="Zhang Y.E."/>
            <person name="Wang W."/>
            <person name="Zhu M."/>
            <person name="He S."/>
            <person name="Zhang G."/>
        </authorList>
    </citation>
    <scope>NUCLEOTIDE SEQUENCE</scope>
    <source>
        <strain evidence="3">Allg_001</strain>
    </source>
</reference>
<dbReference type="SMART" id="SM00589">
    <property type="entry name" value="PRY"/>
    <property type="match status" value="1"/>
</dbReference>
<gene>
    <name evidence="3" type="primary">Trim39_1</name>
    <name evidence="3" type="ORF">GTO95_0006001</name>
</gene>
<dbReference type="InterPro" id="IPR043136">
    <property type="entry name" value="B30.2/SPRY_sf"/>
</dbReference>
<feature type="domain" description="B30.2/SPRY" evidence="2">
    <location>
        <begin position="78"/>
        <end position="289"/>
    </location>
</feature>
<dbReference type="SUPFAM" id="SSF49899">
    <property type="entry name" value="Concanavalin A-like lectins/glucanases"/>
    <property type="match status" value="1"/>
</dbReference>
<dbReference type="Gene3D" id="2.60.120.920">
    <property type="match status" value="1"/>
</dbReference>
<name>A0A8J7NN88_ATRSP</name>
<dbReference type="SMART" id="SM00449">
    <property type="entry name" value="SPRY"/>
    <property type="match status" value="1"/>
</dbReference>
<protein>
    <submittedName>
        <fullName evidence="3">TRI39 ligase</fullName>
    </submittedName>
</protein>
<keyword evidence="1" id="KW-1133">Transmembrane helix</keyword>
<comment type="caution">
    <text evidence="3">The sequence shown here is derived from an EMBL/GenBank/DDBJ whole genome shotgun (WGS) entry which is preliminary data.</text>
</comment>
<dbReference type="PANTHER" id="PTHR24103">
    <property type="entry name" value="E3 UBIQUITIN-PROTEIN LIGASE TRIM"/>
    <property type="match status" value="1"/>
</dbReference>
<dbReference type="PROSITE" id="PS50188">
    <property type="entry name" value="B302_SPRY"/>
    <property type="match status" value="1"/>
</dbReference>
<keyword evidence="3" id="KW-0436">Ligase</keyword>
<dbReference type="AlphaFoldDB" id="A0A8J7NN88"/>
<dbReference type="PRINTS" id="PR01407">
    <property type="entry name" value="BUTYPHLNCDUF"/>
</dbReference>
<dbReference type="InterPro" id="IPR006574">
    <property type="entry name" value="PRY"/>
</dbReference>
<dbReference type="InterPro" id="IPR013320">
    <property type="entry name" value="ConA-like_dom_sf"/>
</dbReference>
<feature type="transmembrane region" description="Helical" evidence="1">
    <location>
        <begin position="33"/>
        <end position="53"/>
    </location>
</feature>
<evidence type="ECO:0000313" key="3">
    <source>
        <dbReference type="EMBL" id="MBN3315105.1"/>
    </source>
</evidence>
<dbReference type="InterPro" id="IPR003877">
    <property type="entry name" value="SPRY_dom"/>
</dbReference>
<keyword evidence="1" id="KW-0812">Transmembrane</keyword>
<evidence type="ECO:0000259" key="2">
    <source>
        <dbReference type="PROSITE" id="PS50188"/>
    </source>
</evidence>
<keyword evidence="1" id="KW-0472">Membrane</keyword>